<dbReference type="GO" id="GO:0007186">
    <property type="term" value="P:G protein-coupled receptor signaling pathway"/>
    <property type="evidence" value="ECO:0007669"/>
    <property type="project" value="InterPro"/>
</dbReference>
<dbReference type="InterPro" id="IPR015898">
    <property type="entry name" value="G-protein_gamma-like_dom"/>
</dbReference>
<dbReference type="Gene3D" id="4.10.260.10">
    <property type="entry name" value="Transducin (heterotrimeric G protein), gamma chain"/>
    <property type="match status" value="1"/>
</dbReference>
<dbReference type="Ensembl" id="ENSUPAT00010020018.1">
    <property type="protein sequence ID" value="ENSUPAP00010017569.1"/>
    <property type="gene ID" value="ENSUPAG00010013983.1"/>
</dbReference>
<evidence type="ECO:0000313" key="2">
    <source>
        <dbReference type="Ensembl" id="ENSUPAP00010017569.1"/>
    </source>
</evidence>
<dbReference type="GeneTree" id="ENSGT00960000187700"/>
<dbReference type="Proteomes" id="UP000694417">
    <property type="component" value="Unplaced"/>
</dbReference>
<sequence>VSSGASRSTCQSLMEQLRLEVGVERIMVSPGASEPHHYRVQKGCQNALLLCVPVGSYSCLEPRS</sequence>
<organism evidence="2 3">
    <name type="scientific">Urocitellus parryii</name>
    <name type="common">Arctic ground squirrel</name>
    <name type="synonym">Spermophilus parryii</name>
    <dbReference type="NCBI Taxonomy" id="9999"/>
    <lineage>
        <taxon>Eukaryota</taxon>
        <taxon>Metazoa</taxon>
        <taxon>Chordata</taxon>
        <taxon>Craniata</taxon>
        <taxon>Vertebrata</taxon>
        <taxon>Euteleostomi</taxon>
        <taxon>Mammalia</taxon>
        <taxon>Eutheria</taxon>
        <taxon>Euarchontoglires</taxon>
        <taxon>Glires</taxon>
        <taxon>Rodentia</taxon>
        <taxon>Sciuromorpha</taxon>
        <taxon>Sciuridae</taxon>
        <taxon>Xerinae</taxon>
        <taxon>Marmotini</taxon>
        <taxon>Urocitellus</taxon>
    </lineage>
</organism>
<evidence type="ECO:0000313" key="3">
    <source>
        <dbReference type="Proteomes" id="UP000694417"/>
    </source>
</evidence>
<evidence type="ECO:0000259" key="1">
    <source>
        <dbReference type="PROSITE" id="PS50058"/>
    </source>
</evidence>
<dbReference type="InterPro" id="IPR036284">
    <property type="entry name" value="GGL_sf"/>
</dbReference>
<name>A0A8D2HX02_UROPR</name>
<feature type="domain" description="G protein gamma" evidence="1">
    <location>
        <begin position="3"/>
        <end position="64"/>
    </location>
</feature>
<proteinExistence type="predicted"/>
<keyword evidence="3" id="KW-1185">Reference proteome</keyword>
<dbReference type="PROSITE" id="PS50058">
    <property type="entry name" value="G_PROTEIN_GAMMA"/>
    <property type="match status" value="1"/>
</dbReference>
<accession>A0A8D2HX02</accession>
<protein>
    <recommendedName>
        <fullName evidence="1">G protein gamma domain-containing protein</fullName>
    </recommendedName>
</protein>
<reference evidence="2" key="2">
    <citation type="submission" date="2025-09" db="UniProtKB">
        <authorList>
            <consortium name="Ensembl"/>
        </authorList>
    </citation>
    <scope>IDENTIFICATION</scope>
</reference>
<dbReference type="SUPFAM" id="SSF48670">
    <property type="entry name" value="Transducin (heterotrimeric G protein), gamma chain"/>
    <property type="match status" value="1"/>
</dbReference>
<dbReference type="AlphaFoldDB" id="A0A8D2HX02"/>
<reference evidence="2" key="1">
    <citation type="submission" date="2025-08" db="UniProtKB">
        <authorList>
            <consortium name="Ensembl"/>
        </authorList>
    </citation>
    <scope>IDENTIFICATION</scope>
</reference>